<evidence type="ECO:0000256" key="5">
    <source>
        <dbReference type="SAM" id="Phobius"/>
    </source>
</evidence>
<proteinExistence type="predicted"/>
<dbReference type="GO" id="GO:0016020">
    <property type="term" value="C:membrane"/>
    <property type="evidence" value="ECO:0007669"/>
    <property type="project" value="UniProtKB-SubCell"/>
</dbReference>
<evidence type="ECO:0000256" key="2">
    <source>
        <dbReference type="ARBA" id="ARBA00022692"/>
    </source>
</evidence>
<dbReference type="PANTHER" id="PTHR37306">
    <property type="entry name" value="COLICIN V PRODUCTION PROTEIN"/>
    <property type="match status" value="1"/>
</dbReference>
<feature type="transmembrane region" description="Helical" evidence="5">
    <location>
        <begin position="102"/>
        <end position="120"/>
    </location>
</feature>
<dbReference type="EMBL" id="LGSS01000023">
    <property type="protein sequence ID" value="KNF07129.1"/>
    <property type="molecule type" value="Genomic_DNA"/>
</dbReference>
<keyword evidence="2 5" id="KW-0812">Transmembrane</keyword>
<dbReference type="Pfam" id="PF02674">
    <property type="entry name" value="Colicin_V"/>
    <property type="match status" value="1"/>
</dbReference>
<comment type="subcellular location">
    <subcellularLocation>
        <location evidence="1">Membrane</location>
        <topology evidence="1">Multi-pass membrane protein</topology>
    </subcellularLocation>
</comment>
<evidence type="ECO:0000313" key="6">
    <source>
        <dbReference type="EMBL" id="KNF07129.1"/>
    </source>
</evidence>
<evidence type="ECO:0000313" key="7">
    <source>
        <dbReference type="Proteomes" id="UP000037267"/>
    </source>
</evidence>
<evidence type="ECO:0000256" key="4">
    <source>
        <dbReference type="ARBA" id="ARBA00023136"/>
    </source>
</evidence>
<dbReference type="PANTHER" id="PTHR37306:SF1">
    <property type="entry name" value="COLICIN V PRODUCTION PROTEIN"/>
    <property type="match status" value="1"/>
</dbReference>
<gene>
    <name evidence="6" type="ORF">CLPU_23c00120</name>
</gene>
<comment type="caution">
    <text evidence="6">The sequence shown here is derived from an EMBL/GenBank/DDBJ whole genome shotgun (WGS) entry which is preliminary data.</text>
</comment>
<dbReference type="GO" id="GO:0009403">
    <property type="term" value="P:toxin biosynthetic process"/>
    <property type="evidence" value="ECO:0007669"/>
    <property type="project" value="InterPro"/>
</dbReference>
<dbReference type="RefSeq" id="WP_050378777.1">
    <property type="nucleotide sequence ID" value="NZ_LGSS01000023.1"/>
</dbReference>
<dbReference type="OrthoDB" id="1952204at2"/>
<feature type="transmembrane region" description="Helical" evidence="5">
    <location>
        <begin position="20"/>
        <end position="41"/>
    </location>
</feature>
<protein>
    <recommendedName>
        <fullName evidence="8">Colicin V production protein</fullName>
    </recommendedName>
</protein>
<dbReference type="AlphaFoldDB" id="A0A0L0W6H5"/>
<dbReference type="STRING" id="1503.CLPU_23c00120"/>
<evidence type="ECO:0000256" key="1">
    <source>
        <dbReference type="ARBA" id="ARBA00004141"/>
    </source>
</evidence>
<evidence type="ECO:0008006" key="8">
    <source>
        <dbReference type="Google" id="ProtNLM"/>
    </source>
</evidence>
<sequence>MNWIDAVVIAILAYNVLMGLSRGFVVSVLSLLSFFVSYIVAKSYAPALTQLLQDNTNLFSKLSEVVAKSVNGVQNANVNSLLDGYKVTETVSNSGGNTLAQILTSVIVGAVSFIIIYALAKGLFSFAIRVINRGVQFPILKQANGVLGLAFGTVKGLLILYLLFAIVTPLVVIFTNSAISQSIFNSKIGYFFYEHNILLDYLKGTVI</sequence>
<dbReference type="InterPro" id="IPR003825">
    <property type="entry name" value="Colicin-V_CvpA"/>
</dbReference>
<reference evidence="7" key="1">
    <citation type="submission" date="2015-07" db="EMBL/GenBank/DDBJ databases">
        <title>Draft genome sequence of the purine-degrading Gottschalkia purinilyticum DSM 1384 (formerly Clostridium purinilyticum).</title>
        <authorList>
            <person name="Poehlein A."/>
            <person name="Schiel-Bengelsdorf B."/>
            <person name="Bengelsdorf F.R."/>
            <person name="Daniel R."/>
            <person name="Duerre P."/>
        </authorList>
    </citation>
    <scope>NUCLEOTIDE SEQUENCE [LARGE SCALE GENOMIC DNA]</scope>
    <source>
        <strain evidence="7">DSM 1384</strain>
    </source>
</reference>
<name>A0A0L0W6H5_GOTPU</name>
<keyword evidence="7" id="KW-1185">Reference proteome</keyword>
<keyword evidence="3 5" id="KW-1133">Transmembrane helix</keyword>
<organism evidence="6 7">
    <name type="scientific">Gottschalkia purinilytica</name>
    <name type="common">Clostridium purinilyticum</name>
    <dbReference type="NCBI Taxonomy" id="1503"/>
    <lineage>
        <taxon>Bacteria</taxon>
        <taxon>Bacillati</taxon>
        <taxon>Bacillota</taxon>
        <taxon>Tissierellia</taxon>
        <taxon>Tissierellales</taxon>
        <taxon>Gottschalkiaceae</taxon>
        <taxon>Gottschalkia</taxon>
    </lineage>
</organism>
<evidence type="ECO:0000256" key="3">
    <source>
        <dbReference type="ARBA" id="ARBA00022989"/>
    </source>
</evidence>
<dbReference type="Proteomes" id="UP000037267">
    <property type="component" value="Unassembled WGS sequence"/>
</dbReference>
<keyword evidence="4 5" id="KW-0472">Membrane</keyword>
<accession>A0A0L0W6H5</accession>